<accession>A0A7X3KBD3</accession>
<dbReference type="PANTHER" id="PTHR34296:SF2">
    <property type="entry name" value="ABC TRANSPORTER GUANOSINE-BINDING PROTEIN NUPN"/>
    <property type="match status" value="1"/>
</dbReference>
<evidence type="ECO:0000313" key="9">
    <source>
        <dbReference type="EMBL" id="MVX58450.1"/>
    </source>
</evidence>
<comment type="subcellular location">
    <subcellularLocation>
        <location evidence="1">Cell membrane</location>
        <topology evidence="1">Lipid-anchor</topology>
    </subcellularLocation>
</comment>
<dbReference type="InterPro" id="IPR050957">
    <property type="entry name" value="BMP_lipoprotein"/>
</dbReference>
<proteinExistence type="inferred from homology"/>
<dbReference type="RefSeq" id="WP_160332274.1">
    <property type="nucleotide sequence ID" value="NZ_WSRS01000010.1"/>
</dbReference>
<feature type="domain" description="ABC transporter substrate-binding protein PnrA-like" evidence="8">
    <location>
        <begin position="40"/>
        <end position="347"/>
    </location>
</feature>
<name>A0A7X3KBD3_9STRE</name>
<dbReference type="Proteomes" id="UP000461595">
    <property type="component" value="Unassembled WGS sequence"/>
</dbReference>
<gene>
    <name evidence="9" type="ORF">E5983_02130</name>
</gene>
<dbReference type="PANTHER" id="PTHR34296">
    <property type="entry name" value="TRANSCRIPTIONAL ACTIVATOR PROTEIN MED"/>
    <property type="match status" value="1"/>
</dbReference>
<evidence type="ECO:0000256" key="2">
    <source>
        <dbReference type="ARBA" id="ARBA00008610"/>
    </source>
</evidence>
<reference evidence="9 10" key="1">
    <citation type="submission" date="2019-12" db="EMBL/GenBank/DDBJ databases">
        <title>Microbes associate with the intestines of laboratory mice.</title>
        <authorList>
            <person name="Navarre W."/>
            <person name="Wong E."/>
        </authorList>
    </citation>
    <scope>NUCLEOTIDE SEQUENCE [LARGE SCALE GENOMIC DNA]</scope>
    <source>
        <strain evidence="9 10">NM51_B2-22</strain>
    </source>
</reference>
<dbReference type="Pfam" id="PF02608">
    <property type="entry name" value="Bmp"/>
    <property type="match status" value="1"/>
</dbReference>
<organism evidence="9 10">
    <name type="scientific">Streptococcus danieliae</name>
    <dbReference type="NCBI Taxonomy" id="747656"/>
    <lineage>
        <taxon>Bacteria</taxon>
        <taxon>Bacillati</taxon>
        <taxon>Bacillota</taxon>
        <taxon>Bacilli</taxon>
        <taxon>Lactobacillales</taxon>
        <taxon>Streptococcaceae</taxon>
        <taxon>Streptococcus</taxon>
    </lineage>
</organism>
<keyword evidence="6" id="KW-0449">Lipoprotein</keyword>
<protein>
    <submittedName>
        <fullName evidence="9">BMP family ABC transporter substrate-binding protein</fullName>
    </submittedName>
</protein>
<dbReference type="OrthoDB" id="9784230at2"/>
<evidence type="ECO:0000256" key="7">
    <source>
        <dbReference type="SAM" id="SignalP"/>
    </source>
</evidence>
<evidence type="ECO:0000313" key="10">
    <source>
        <dbReference type="Proteomes" id="UP000461595"/>
    </source>
</evidence>
<evidence type="ECO:0000256" key="1">
    <source>
        <dbReference type="ARBA" id="ARBA00004193"/>
    </source>
</evidence>
<dbReference type="InterPro" id="IPR028082">
    <property type="entry name" value="Peripla_BP_I"/>
</dbReference>
<dbReference type="GO" id="GO:0005886">
    <property type="term" value="C:plasma membrane"/>
    <property type="evidence" value="ECO:0007669"/>
    <property type="project" value="UniProtKB-SubCell"/>
</dbReference>
<evidence type="ECO:0000259" key="8">
    <source>
        <dbReference type="Pfam" id="PF02608"/>
    </source>
</evidence>
<dbReference type="AlphaFoldDB" id="A0A7X3KBD3"/>
<comment type="caution">
    <text evidence="9">The sequence shown here is derived from an EMBL/GenBank/DDBJ whole genome shotgun (WGS) entry which is preliminary data.</text>
</comment>
<dbReference type="Gene3D" id="3.40.50.2300">
    <property type="match status" value="2"/>
</dbReference>
<keyword evidence="3" id="KW-1003">Cell membrane</keyword>
<keyword evidence="5" id="KW-0472">Membrane</keyword>
<dbReference type="CDD" id="cd06354">
    <property type="entry name" value="PBP1_PrnA-like"/>
    <property type="match status" value="1"/>
</dbReference>
<evidence type="ECO:0000256" key="3">
    <source>
        <dbReference type="ARBA" id="ARBA00022475"/>
    </source>
</evidence>
<evidence type="ECO:0000256" key="6">
    <source>
        <dbReference type="ARBA" id="ARBA00023288"/>
    </source>
</evidence>
<keyword evidence="4 7" id="KW-0732">Signal</keyword>
<comment type="similarity">
    <text evidence="2">Belongs to the BMP lipoprotein family.</text>
</comment>
<evidence type="ECO:0000256" key="5">
    <source>
        <dbReference type="ARBA" id="ARBA00023136"/>
    </source>
</evidence>
<dbReference type="SUPFAM" id="SSF53822">
    <property type="entry name" value="Periplasmic binding protein-like I"/>
    <property type="match status" value="1"/>
</dbReference>
<dbReference type="EMBL" id="WSRS01000010">
    <property type="protein sequence ID" value="MVX58450.1"/>
    <property type="molecule type" value="Genomic_DNA"/>
</dbReference>
<sequence length="348" mass="36328">MNKKPILAVAGLAVAALGLVACGQRENTENSEAKVKASLVTSVGGVDDKSFNQSAWEGLEAWGKAQGLSQGNGYDYYQSDSESDYTNNFEQAASSGSNLIIGIGYIVKNAVEQAAKDHPDVNYVILDEVIEGQKNVTSATFADQEAAYLAGVAAAKTSQSKKIGFIGGIESEVVKRFEKGFEAGIHSVDPDIKVQVDYAGSFTDASKGKSLAQAQYASGVDVIYQAAGGSGAGVFKEAKDLNETRDEADKVWVIGVDQDQSADGEFTSKDGKKANFVLTSTIKEVGAALKDIADKASQGNFPGNQTAVYGLKVGGVNLVTGQLSSDAKAAVSTAKEDIIAGRLTVPEK</sequence>
<feature type="signal peptide" evidence="7">
    <location>
        <begin position="1"/>
        <end position="21"/>
    </location>
</feature>
<dbReference type="PROSITE" id="PS51257">
    <property type="entry name" value="PROKAR_LIPOPROTEIN"/>
    <property type="match status" value="1"/>
</dbReference>
<evidence type="ECO:0000256" key="4">
    <source>
        <dbReference type="ARBA" id="ARBA00022729"/>
    </source>
</evidence>
<dbReference type="InterPro" id="IPR003760">
    <property type="entry name" value="PnrA-like"/>
</dbReference>
<feature type="chain" id="PRO_5039593261" evidence="7">
    <location>
        <begin position="22"/>
        <end position="348"/>
    </location>
</feature>